<dbReference type="GO" id="GO:0000166">
    <property type="term" value="F:nucleotide binding"/>
    <property type="evidence" value="ECO:0007669"/>
    <property type="project" value="UniProtKB-KW"/>
</dbReference>
<name>A0A517VQL3_9PLAN</name>
<keyword evidence="1" id="KW-0547">Nucleotide-binding</keyword>
<dbReference type="SUPFAM" id="SSF54285">
    <property type="entry name" value="MoaD/ThiS"/>
    <property type="match status" value="1"/>
</dbReference>
<dbReference type="InterPro" id="IPR016155">
    <property type="entry name" value="Mopterin_synth/thiamin_S_b"/>
</dbReference>
<sequence>MTVQQIHVKLFARAKELVNSELISVTISEGMTVEELRLAIAKQYPELQSLSNQLLIAIDNAYAGEGQILNPEQEVACFPPVSGG</sequence>
<dbReference type="Gene3D" id="3.10.20.30">
    <property type="match status" value="1"/>
</dbReference>
<dbReference type="PANTHER" id="PTHR33359:SF1">
    <property type="entry name" value="MOLYBDOPTERIN SYNTHASE SULFUR CARRIER SUBUNIT"/>
    <property type="match status" value="1"/>
</dbReference>
<dbReference type="InterPro" id="IPR003749">
    <property type="entry name" value="ThiS/MoaD-like"/>
</dbReference>
<dbReference type="PANTHER" id="PTHR33359">
    <property type="entry name" value="MOLYBDOPTERIN SYNTHASE SULFUR CARRIER SUBUNIT"/>
    <property type="match status" value="1"/>
</dbReference>
<evidence type="ECO:0000256" key="2">
    <source>
        <dbReference type="ARBA" id="ARBA00024200"/>
    </source>
</evidence>
<protein>
    <recommendedName>
        <fullName evidence="3">Molybdopterin synthase sulfur carrier subunit</fullName>
    </recommendedName>
</protein>
<dbReference type="AlphaFoldDB" id="A0A517VQL3"/>
<accession>A0A517VQL3</accession>
<dbReference type="UniPathway" id="UPA00344"/>
<evidence type="ECO:0000256" key="3">
    <source>
        <dbReference type="ARBA" id="ARBA00024247"/>
    </source>
</evidence>
<dbReference type="Pfam" id="PF02597">
    <property type="entry name" value="ThiS"/>
    <property type="match status" value="1"/>
</dbReference>
<comment type="similarity">
    <text evidence="2">Belongs to the MoaD family.</text>
</comment>
<proteinExistence type="inferred from homology"/>
<dbReference type="GO" id="GO:1990133">
    <property type="term" value="C:molybdopterin adenylyltransferase complex"/>
    <property type="evidence" value="ECO:0007669"/>
    <property type="project" value="TreeGrafter"/>
</dbReference>
<reference evidence="4 5" key="1">
    <citation type="submission" date="2019-03" db="EMBL/GenBank/DDBJ databases">
        <title>Deep-cultivation of Planctomycetes and their phenomic and genomic characterization uncovers novel biology.</title>
        <authorList>
            <person name="Wiegand S."/>
            <person name="Jogler M."/>
            <person name="Boedeker C."/>
            <person name="Pinto D."/>
            <person name="Vollmers J."/>
            <person name="Rivas-Marin E."/>
            <person name="Kohn T."/>
            <person name="Peeters S.H."/>
            <person name="Heuer A."/>
            <person name="Rast P."/>
            <person name="Oberbeckmann S."/>
            <person name="Bunk B."/>
            <person name="Jeske O."/>
            <person name="Meyerdierks A."/>
            <person name="Storesund J.E."/>
            <person name="Kallscheuer N."/>
            <person name="Luecker S."/>
            <person name="Lage O.M."/>
            <person name="Pohl T."/>
            <person name="Merkel B.J."/>
            <person name="Hornburger P."/>
            <person name="Mueller R.-W."/>
            <person name="Bruemmer F."/>
            <person name="Labrenz M."/>
            <person name="Spormann A.M."/>
            <person name="Op den Camp H."/>
            <person name="Overmann J."/>
            <person name="Amann R."/>
            <person name="Jetten M.S.M."/>
            <person name="Mascher T."/>
            <person name="Medema M.H."/>
            <person name="Devos D.P."/>
            <person name="Kaster A.-K."/>
            <person name="Ovreas L."/>
            <person name="Rohde M."/>
            <person name="Galperin M.Y."/>
            <person name="Jogler C."/>
        </authorList>
    </citation>
    <scope>NUCLEOTIDE SEQUENCE [LARGE SCALE GENOMIC DNA]</scope>
    <source>
        <strain evidence="4 5">V144</strain>
    </source>
</reference>
<organism evidence="4 5">
    <name type="scientific">Gimesia aquarii</name>
    <dbReference type="NCBI Taxonomy" id="2527964"/>
    <lineage>
        <taxon>Bacteria</taxon>
        <taxon>Pseudomonadati</taxon>
        <taxon>Planctomycetota</taxon>
        <taxon>Planctomycetia</taxon>
        <taxon>Planctomycetales</taxon>
        <taxon>Planctomycetaceae</taxon>
        <taxon>Gimesia</taxon>
    </lineage>
</organism>
<evidence type="ECO:0000313" key="4">
    <source>
        <dbReference type="EMBL" id="QDT95314.1"/>
    </source>
</evidence>
<dbReference type="CDD" id="cd00754">
    <property type="entry name" value="Ubl_MoaD"/>
    <property type="match status" value="1"/>
</dbReference>
<dbReference type="GO" id="GO:0006777">
    <property type="term" value="P:Mo-molybdopterin cofactor biosynthetic process"/>
    <property type="evidence" value="ECO:0007669"/>
    <property type="project" value="InterPro"/>
</dbReference>
<dbReference type="RefSeq" id="WP_144981537.1">
    <property type="nucleotide sequence ID" value="NZ_CP037920.1"/>
</dbReference>
<gene>
    <name evidence="4" type="ORF">V144x_07560</name>
</gene>
<dbReference type="EMBL" id="CP037920">
    <property type="protein sequence ID" value="QDT95314.1"/>
    <property type="molecule type" value="Genomic_DNA"/>
</dbReference>
<dbReference type="InterPro" id="IPR012675">
    <property type="entry name" value="Beta-grasp_dom_sf"/>
</dbReference>
<evidence type="ECO:0000256" key="1">
    <source>
        <dbReference type="ARBA" id="ARBA00022741"/>
    </source>
</evidence>
<dbReference type="KEGG" id="gaw:V144x_07560"/>
<evidence type="ECO:0000313" key="5">
    <source>
        <dbReference type="Proteomes" id="UP000318704"/>
    </source>
</evidence>
<dbReference type="InterPro" id="IPR044672">
    <property type="entry name" value="MOCS2A"/>
</dbReference>
<dbReference type="Proteomes" id="UP000318704">
    <property type="component" value="Chromosome"/>
</dbReference>